<organism evidence="1 2">
    <name type="scientific">Petrachloros mirabilis ULC683</name>
    <dbReference type="NCBI Taxonomy" id="2781853"/>
    <lineage>
        <taxon>Bacteria</taxon>
        <taxon>Bacillati</taxon>
        <taxon>Cyanobacteriota</taxon>
        <taxon>Cyanophyceae</taxon>
        <taxon>Synechococcales</taxon>
        <taxon>Petrachlorosaceae</taxon>
        <taxon>Petrachloros</taxon>
        <taxon>Petrachloros mirabilis</taxon>
    </lineage>
</organism>
<dbReference type="Proteomes" id="UP000607397">
    <property type="component" value="Unassembled WGS sequence"/>
</dbReference>
<evidence type="ECO:0000313" key="1">
    <source>
        <dbReference type="EMBL" id="NCJ05243.1"/>
    </source>
</evidence>
<dbReference type="AlphaFoldDB" id="A0A8K1ZWP0"/>
<gene>
    <name evidence="1" type="ORF">GS597_01665</name>
</gene>
<comment type="caution">
    <text evidence="1">The sequence shown here is derived from an EMBL/GenBank/DDBJ whole genome shotgun (WGS) entry which is preliminary data.</text>
</comment>
<proteinExistence type="predicted"/>
<protein>
    <submittedName>
        <fullName evidence="1">TerB family tellurite resistance protein</fullName>
    </submittedName>
</protein>
<keyword evidence="2" id="KW-1185">Reference proteome</keyword>
<dbReference type="SUPFAM" id="SSF158682">
    <property type="entry name" value="TerB-like"/>
    <property type="match status" value="1"/>
</dbReference>
<reference evidence="1" key="1">
    <citation type="submission" date="2019-12" db="EMBL/GenBank/DDBJ databases">
        <title>High-Quality draft genome sequences of three cyanobacteria isolated from the limestone walls of the Old Cathedral of Coimbra.</title>
        <authorList>
            <person name="Tiago I."/>
            <person name="Soares F."/>
            <person name="Portugal A."/>
        </authorList>
    </citation>
    <scope>NUCLEOTIDE SEQUENCE [LARGE SCALE GENOMIC DNA]</scope>
    <source>
        <strain evidence="1">C</strain>
    </source>
</reference>
<name>A0A8K1ZWP0_9CYAN</name>
<dbReference type="CDD" id="cd07177">
    <property type="entry name" value="terB_like"/>
    <property type="match status" value="1"/>
</dbReference>
<dbReference type="RefSeq" id="WP_161823721.1">
    <property type="nucleotide sequence ID" value="NZ_WVIC01000002.1"/>
</dbReference>
<dbReference type="InterPro" id="IPR029024">
    <property type="entry name" value="TerB-like"/>
</dbReference>
<dbReference type="Gene3D" id="1.10.3680.10">
    <property type="entry name" value="TerB-like"/>
    <property type="match status" value="1"/>
</dbReference>
<accession>A0A8K1ZWP0</accession>
<evidence type="ECO:0000313" key="2">
    <source>
        <dbReference type="Proteomes" id="UP000607397"/>
    </source>
</evidence>
<dbReference type="EMBL" id="WVIC01000002">
    <property type="protein sequence ID" value="NCJ05243.1"/>
    <property type="molecule type" value="Genomic_DNA"/>
</dbReference>
<sequence>MDTDYQHRLSVKILIGSAWADRHLEPAEARYLQSILERYHLDRDKELLALLSVQVPLQQTELWMVEYLRDATEPERRELLAKIGRLLIADEVVSDREHDLLDDYHELMAKIPPHPAETPSLAQTIGQFVRRAVKSIEDLAASARSLGKENLND</sequence>